<dbReference type="EnsemblMetazoa" id="G21453.1">
    <property type="protein sequence ID" value="G21453.1:cds"/>
    <property type="gene ID" value="G21453"/>
</dbReference>
<keyword evidence="3" id="KW-1185">Reference proteome</keyword>
<sequence>MAKNPPAFLLNKILDLVFHPDELKFSKGVKGLNTHKIEAINGYPCIVEQAKEQSGQTVSNYQMADKPYNILTKKLPTLTSQTSRWTPYSNFTQPTPCLFHSRTVTQPLQNTTMASPPSTTSFTTMSPQTTLPATPRRSPRKHCTTPEASHGHMTATCKP</sequence>
<proteinExistence type="predicted"/>
<feature type="region of interest" description="Disordered" evidence="1">
    <location>
        <begin position="111"/>
        <end position="159"/>
    </location>
</feature>
<organism evidence="2 3">
    <name type="scientific">Magallana gigas</name>
    <name type="common">Pacific oyster</name>
    <name type="synonym">Crassostrea gigas</name>
    <dbReference type="NCBI Taxonomy" id="29159"/>
    <lineage>
        <taxon>Eukaryota</taxon>
        <taxon>Metazoa</taxon>
        <taxon>Spiralia</taxon>
        <taxon>Lophotrochozoa</taxon>
        <taxon>Mollusca</taxon>
        <taxon>Bivalvia</taxon>
        <taxon>Autobranchia</taxon>
        <taxon>Pteriomorphia</taxon>
        <taxon>Ostreida</taxon>
        <taxon>Ostreoidea</taxon>
        <taxon>Ostreidae</taxon>
        <taxon>Magallana</taxon>
    </lineage>
</organism>
<evidence type="ECO:0000313" key="3">
    <source>
        <dbReference type="Proteomes" id="UP000005408"/>
    </source>
</evidence>
<name>A0A8W8JX67_MAGGI</name>
<feature type="compositionally biased region" description="Low complexity" evidence="1">
    <location>
        <begin position="111"/>
        <end position="130"/>
    </location>
</feature>
<dbReference type="AlphaFoldDB" id="A0A8W8JX67"/>
<protein>
    <submittedName>
        <fullName evidence="2">Uncharacterized protein</fullName>
    </submittedName>
</protein>
<dbReference type="Proteomes" id="UP000005408">
    <property type="component" value="Unassembled WGS sequence"/>
</dbReference>
<evidence type="ECO:0000256" key="1">
    <source>
        <dbReference type="SAM" id="MobiDB-lite"/>
    </source>
</evidence>
<accession>A0A8W8JX67</accession>
<evidence type="ECO:0000313" key="2">
    <source>
        <dbReference type="EnsemblMetazoa" id="G21453.1:cds"/>
    </source>
</evidence>
<reference evidence="2" key="1">
    <citation type="submission" date="2022-08" db="UniProtKB">
        <authorList>
            <consortium name="EnsemblMetazoa"/>
        </authorList>
    </citation>
    <scope>IDENTIFICATION</scope>
    <source>
        <strain evidence="2">05x7-T-G4-1.051#20</strain>
    </source>
</reference>